<dbReference type="PaxDb" id="39947-A0A0P0VZF5"/>
<dbReference type="InParanoid" id="A0A0P0VZF5"/>
<keyword evidence="2" id="KW-1185">Reference proteome</keyword>
<sequence length="128" mass="12574">MISTAGGGGGVERPEVEAGAVVDVADERDGEVAEAEAGDAGGVERVARLHEVLQDGDADGGVERRAAEAAAEAEAEGLGADAAHGAALVGLPPMRLALVRRHGWTGRPGVQSVSCSRGLGAAGLGEGV</sequence>
<reference evidence="1 2" key="2">
    <citation type="journal article" date="2013" name="Plant Cell Physiol.">
        <title>Rice Annotation Project Database (RAP-DB): an integrative and interactive database for rice genomics.</title>
        <authorList>
            <person name="Sakai H."/>
            <person name="Lee S.S."/>
            <person name="Tanaka T."/>
            <person name="Numa H."/>
            <person name="Kim J."/>
            <person name="Kawahara Y."/>
            <person name="Wakimoto H."/>
            <person name="Yang C.C."/>
            <person name="Iwamoto M."/>
            <person name="Abe T."/>
            <person name="Yamada Y."/>
            <person name="Muto A."/>
            <person name="Inokuchi H."/>
            <person name="Ikemura T."/>
            <person name="Matsumoto T."/>
            <person name="Sasaki T."/>
            <person name="Itoh T."/>
        </authorList>
    </citation>
    <scope>NUCLEOTIDE SEQUENCE [LARGE SCALE GENOMIC DNA]</scope>
    <source>
        <strain evidence="2">cv. Nipponbare</strain>
    </source>
</reference>
<gene>
    <name evidence="1" type="ordered locus">Os03g0568550</name>
    <name evidence="1" type="ORF">OSNPB_030568550</name>
</gene>
<name>A0A0P0VZF5_ORYSJ</name>
<protein>
    <submittedName>
        <fullName evidence="1">Os03g0568550 protein</fullName>
    </submittedName>
</protein>
<dbReference type="EMBL" id="AP014959">
    <property type="protein sequence ID" value="BAS84968.1"/>
    <property type="molecule type" value="Genomic_DNA"/>
</dbReference>
<dbReference type="AlphaFoldDB" id="A0A0P0VZF5"/>
<reference evidence="2" key="1">
    <citation type="journal article" date="2005" name="Nature">
        <title>The map-based sequence of the rice genome.</title>
        <authorList>
            <consortium name="International rice genome sequencing project (IRGSP)"/>
            <person name="Matsumoto T."/>
            <person name="Wu J."/>
            <person name="Kanamori H."/>
            <person name="Katayose Y."/>
            <person name="Fujisawa M."/>
            <person name="Namiki N."/>
            <person name="Mizuno H."/>
            <person name="Yamamoto K."/>
            <person name="Antonio B.A."/>
            <person name="Baba T."/>
            <person name="Sakata K."/>
            <person name="Nagamura Y."/>
            <person name="Aoki H."/>
            <person name="Arikawa K."/>
            <person name="Arita K."/>
            <person name="Bito T."/>
            <person name="Chiden Y."/>
            <person name="Fujitsuka N."/>
            <person name="Fukunaka R."/>
            <person name="Hamada M."/>
            <person name="Harada C."/>
            <person name="Hayashi A."/>
            <person name="Hijishita S."/>
            <person name="Honda M."/>
            <person name="Hosokawa S."/>
            <person name="Ichikawa Y."/>
            <person name="Idonuma A."/>
            <person name="Iijima M."/>
            <person name="Ikeda M."/>
            <person name="Ikeno M."/>
            <person name="Ito K."/>
            <person name="Ito S."/>
            <person name="Ito T."/>
            <person name="Ito Y."/>
            <person name="Ito Y."/>
            <person name="Iwabuchi A."/>
            <person name="Kamiya K."/>
            <person name="Karasawa W."/>
            <person name="Kurita K."/>
            <person name="Katagiri S."/>
            <person name="Kikuta A."/>
            <person name="Kobayashi H."/>
            <person name="Kobayashi N."/>
            <person name="Machita K."/>
            <person name="Maehara T."/>
            <person name="Masukawa M."/>
            <person name="Mizubayashi T."/>
            <person name="Mukai Y."/>
            <person name="Nagasaki H."/>
            <person name="Nagata Y."/>
            <person name="Naito S."/>
            <person name="Nakashima M."/>
            <person name="Nakama Y."/>
            <person name="Nakamichi Y."/>
            <person name="Nakamura M."/>
            <person name="Meguro A."/>
            <person name="Negishi M."/>
            <person name="Ohta I."/>
            <person name="Ohta T."/>
            <person name="Okamoto M."/>
            <person name="Ono N."/>
            <person name="Saji S."/>
            <person name="Sakaguchi M."/>
            <person name="Sakai K."/>
            <person name="Shibata M."/>
            <person name="Shimokawa T."/>
            <person name="Song J."/>
            <person name="Takazaki Y."/>
            <person name="Terasawa K."/>
            <person name="Tsugane M."/>
            <person name="Tsuji K."/>
            <person name="Ueda S."/>
            <person name="Waki K."/>
            <person name="Yamagata H."/>
            <person name="Yamamoto M."/>
            <person name="Yamamoto S."/>
            <person name="Yamane H."/>
            <person name="Yoshiki S."/>
            <person name="Yoshihara R."/>
            <person name="Yukawa K."/>
            <person name="Zhong H."/>
            <person name="Yano M."/>
            <person name="Yuan Q."/>
            <person name="Ouyang S."/>
            <person name="Liu J."/>
            <person name="Jones K.M."/>
            <person name="Gansberger K."/>
            <person name="Moffat K."/>
            <person name="Hill J."/>
            <person name="Bera J."/>
            <person name="Fadrosh D."/>
            <person name="Jin S."/>
            <person name="Johri S."/>
            <person name="Kim M."/>
            <person name="Overton L."/>
            <person name="Reardon M."/>
            <person name="Tsitrin T."/>
            <person name="Vuong H."/>
            <person name="Weaver B."/>
            <person name="Ciecko A."/>
            <person name="Tallon L."/>
            <person name="Jackson J."/>
            <person name="Pai G."/>
            <person name="Aken S.V."/>
            <person name="Utterback T."/>
            <person name="Reidmuller S."/>
            <person name="Feldblyum T."/>
            <person name="Hsiao J."/>
            <person name="Zismann V."/>
            <person name="Iobst S."/>
            <person name="de Vazeille A.R."/>
            <person name="Buell C.R."/>
            <person name="Ying K."/>
            <person name="Li Y."/>
            <person name="Lu T."/>
            <person name="Huang Y."/>
            <person name="Zhao Q."/>
            <person name="Feng Q."/>
            <person name="Zhang L."/>
            <person name="Zhu J."/>
            <person name="Weng Q."/>
            <person name="Mu J."/>
            <person name="Lu Y."/>
            <person name="Fan D."/>
            <person name="Liu Y."/>
            <person name="Guan J."/>
            <person name="Zhang Y."/>
            <person name="Yu S."/>
            <person name="Liu X."/>
            <person name="Zhang Y."/>
            <person name="Hong G."/>
            <person name="Han B."/>
            <person name="Choisne N."/>
            <person name="Demange N."/>
            <person name="Orjeda G."/>
            <person name="Samain S."/>
            <person name="Cattolico L."/>
            <person name="Pelletier E."/>
            <person name="Couloux A."/>
            <person name="Segurens B."/>
            <person name="Wincker P."/>
            <person name="D'Hont A."/>
            <person name="Scarpelli C."/>
            <person name="Weissenbach J."/>
            <person name="Salanoubat M."/>
            <person name="Quetier F."/>
            <person name="Yu Y."/>
            <person name="Kim H.R."/>
            <person name="Rambo T."/>
            <person name="Currie J."/>
            <person name="Collura K."/>
            <person name="Luo M."/>
            <person name="Yang T."/>
            <person name="Ammiraju J.S.S."/>
            <person name="Engler F."/>
            <person name="Soderlund C."/>
            <person name="Wing R.A."/>
            <person name="Palmer L.E."/>
            <person name="de la Bastide M."/>
            <person name="Spiegel L."/>
            <person name="Nascimento L."/>
            <person name="Zutavern T."/>
            <person name="O'Shaughnessy A."/>
            <person name="Dike S."/>
            <person name="Dedhia N."/>
            <person name="Preston R."/>
            <person name="Balija V."/>
            <person name="McCombie W.R."/>
            <person name="Chow T."/>
            <person name="Chen H."/>
            <person name="Chung M."/>
            <person name="Chen C."/>
            <person name="Shaw J."/>
            <person name="Wu H."/>
            <person name="Hsiao K."/>
            <person name="Chao Y."/>
            <person name="Chu M."/>
            <person name="Cheng C."/>
            <person name="Hour A."/>
            <person name="Lee P."/>
            <person name="Lin S."/>
            <person name="Lin Y."/>
            <person name="Liou J."/>
            <person name="Liu S."/>
            <person name="Hsing Y."/>
            <person name="Raghuvanshi S."/>
            <person name="Mohanty A."/>
            <person name="Bharti A.K."/>
            <person name="Gaur A."/>
            <person name="Gupta V."/>
            <person name="Kumar D."/>
            <person name="Ravi V."/>
            <person name="Vij S."/>
            <person name="Kapur A."/>
            <person name="Khurana P."/>
            <person name="Khurana P."/>
            <person name="Khurana J.P."/>
            <person name="Tyagi A.K."/>
            <person name="Gaikwad K."/>
            <person name="Singh A."/>
            <person name="Dalal V."/>
            <person name="Srivastava S."/>
            <person name="Dixit A."/>
            <person name="Pal A.K."/>
            <person name="Ghazi I.A."/>
            <person name="Yadav M."/>
            <person name="Pandit A."/>
            <person name="Bhargava A."/>
            <person name="Sureshbabu K."/>
            <person name="Batra K."/>
            <person name="Sharma T.R."/>
            <person name="Mohapatra T."/>
            <person name="Singh N.K."/>
            <person name="Messing J."/>
            <person name="Nelson A.B."/>
            <person name="Fuks G."/>
            <person name="Kavchok S."/>
            <person name="Keizer G."/>
            <person name="Linton E."/>
            <person name="Llaca V."/>
            <person name="Song R."/>
            <person name="Tanyolac B."/>
            <person name="Young S."/>
            <person name="Ho-Il K."/>
            <person name="Hahn J.H."/>
            <person name="Sangsakoo G."/>
            <person name="Vanavichit A."/>
            <person name="de Mattos Luiz.A.T."/>
            <person name="Zimmer P.D."/>
            <person name="Malone G."/>
            <person name="Dellagostin O."/>
            <person name="de Oliveira A.C."/>
            <person name="Bevan M."/>
            <person name="Bancroft I."/>
            <person name="Minx P."/>
            <person name="Cordum H."/>
            <person name="Wilson R."/>
            <person name="Cheng Z."/>
            <person name="Jin W."/>
            <person name="Jiang J."/>
            <person name="Leong S.A."/>
            <person name="Iwama H."/>
            <person name="Gojobori T."/>
            <person name="Itoh T."/>
            <person name="Niimura Y."/>
            <person name="Fujii Y."/>
            <person name="Habara T."/>
            <person name="Sakai H."/>
            <person name="Sato Y."/>
            <person name="Wilson G."/>
            <person name="Kumar K."/>
            <person name="McCouch S."/>
            <person name="Juretic N."/>
            <person name="Hoen D."/>
            <person name="Wright S."/>
            <person name="Bruskiewich R."/>
            <person name="Bureau T."/>
            <person name="Miyao A."/>
            <person name="Hirochika H."/>
            <person name="Nishikawa T."/>
            <person name="Kadowaki K."/>
            <person name="Sugiura M."/>
            <person name="Burr B."/>
            <person name="Sasaki T."/>
        </authorList>
    </citation>
    <scope>NUCLEOTIDE SEQUENCE [LARGE SCALE GENOMIC DNA]</scope>
    <source>
        <strain evidence="2">cv. Nipponbare</strain>
    </source>
</reference>
<organism evidence="1 2">
    <name type="scientific">Oryza sativa subsp. japonica</name>
    <name type="common">Rice</name>
    <dbReference type="NCBI Taxonomy" id="39947"/>
    <lineage>
        <taxon>Eukaryota</taxon>
        <taxon>Viridiplantae</taxon>
        <taxon>Streptophyta</taxon>
        <taxon>Embryophyta</taxon>
        <taxon>Tracheophyta</taxon>
        <taxon>Spermatophyta</taxon>
        <taxon>Magnoliopsida</taxon>
        <taxon>Liliopsida</taxon>
        <taxon>Poales</taxon>
        <taxon>Poaceae</taxon>
        <taxon>BOP clade</taxon>
        <taxon>Oryzoideae</taxon>
        <taxon>Oryzeae</taxon>
        <taxon>Oryzinae</taxon>
        <taxon>Oryza</taxon>
        <taxon>Oryza sativa</taxon>
    </lineage>
</organism>
<accession>A0A0P0VZF5</accession>
<reference evidence="1 2" key="3">
    <citation type="journal article" date="2013" name="Rice">
        <title>Improvement of the Oryza sativa Nipponbare reference genome using next generation sequence and optical map data.</title>
        <authorList>
            <person name="Kawahara Y."/>
            <person name="de la Bastide M."/>
            <person name="Hamilton J.P."/>
            <person name="Kanamori H."/>
            <person name="McCombie W.R."/>
            <person name="Ouyang S."/>
            <person name="Schwartz D.C."/>
            <person name="Tanaka T."/>
            <person name="Wu J."/>
            <person name="Zhou S."/>
            <person name="Childs K.L."/>
            <person name="Davidson R.M."/>
            <person name="Lin H."/>
            <person name="Quesada-Ocampo L."/>
            <person name="Vaillancourt B."/>
            <person name="Sakai H."/>
            <person name="Lee S.S."/>
            <person name="Kim J."/>
            <person name="Numa H."/>
            <person name="Itoh T."/>
            <person name="Buell C.R."/>
            <person name="Matsumoto T."/>
        </authorList>
    </citation>
    <scope>NUCLEOTIDE SEQUENCE [LARGE SCALE GENOMIC DNA]</scope>
    <source>
        <strain evidence="2">cv. Nipponbare</strain>
    </source>
</reference>
<feature type="non-terminal residue" evidence="1">
    <location>
        <position position="128"/>
    </location>
</feature>
<dbReference type="Proteomes" id="UP000059680">
    <property type="component" value="Chromosome 3"/>
</dbReference>
<proteinExistence type="predicted"/>
<evidence type="ECO:0000313" key="2">
    <source>
        <dbReference type="Proteomes" id="UP000059680"/>
    </source>
</evidence>
<evidence type="ECO:0000313" key="1">
    <source>
        <dbReference type="EMBL" id="BAS84968.1"/>
    </source>
</evidence>
<dbReference type="Gramene" id="Os03t0568550-00">
    <property type="protein sequence ID" value="Os03t0568550-00"/>
    <property type="gene ID" value="Os03g0568550"/>
</dbReference>